<dbReference type="AlphaFoldDB" id="A0A0S3RLA2"/>
<protein>
    <recommendedName>
        <fullName evidence="4">Reverse transcriptase Ty1/copia-type domain-containing protein</fullName>
    </recommendedName>
</protein>
<evidence type="ECO:0008006" key="4">
    <source>
        <dbReference type="Google" id="ProtNLM"/>
    </source>
</evidence>
<feature type="compositionally biased region" description="Polar residues" evidence="1">
    <location>
        <begin position="21"/>
        <end position="46"/>
    </location>
</feature>
<sequence>MKDALILAIARGRRKEGARDLTTTQGVHDSRNDVNQSGTPSGNFNQPHIIKVRAVTNRQRVKSMAEGNSVNLRSKVLLQSGDKFENWCGDKSDRKSTVGYVFFFNGAPISWSSIKEPVVALSSCEAEYIAACEATCQAAWLSSLMSELKIEVEGKVRLLVDNKSAIDLTKHPTSHGRSKHIETRFHYIREQVSKGKLEVVYCRSEDHIADILTKALKGERFLTLRKQIEVRKVEIKVDLQKRTMKT</sequence>
<dbReference type="EMBL" id="AP015036">
    <property type="protein sequence ID" value="BAT81325.1"/>
    <property type="molecule type" value="Genomic_DNA"/>
</dbReference>
<gene>
    <name evidence="2" type="primary">Vigan.03G101800</name>
    <name evidence="2" type="ORF">VIGAN_03101800</name>
</gene>
<feature type="region of interest" description="Disordered" evidence="1">
    <location>
        <begin position="17"/>
        <end position="46"/>
    </location>
</feature>
<keyword evidence="3" id="KW-1185">Reference proteome</keyword>
<dbReference type="Proteomes" id="UP000291084">
    <property type="component" value="Chromosome 3"/>
</dbReference>
<evidence type="ECO:0000256" key="1">
    <source>
        <dbReference type="SAM" id="MobiDB-lite"/>
    </source>
</evidence>
<reference evidence="2 3" key="1">
    <citation type="journal article" date="2015" name="Sci. Rep.">
        <title>The power of single molecule real-time sequencing technology in the de novo assembly of a eukaryotic genome.</title>
        <authorList>
            <person name="Sakai H."/>
            <person name="Naito K."/>
            <person name="Ogiso-Tanaka E."/>
            <person name="Takahashi Y."/>
            <person name="Iseki K."/>
            <person name="Muto C."/>
            <person name="Satou K."/>
            <person name="Teruya K."/>
            <person name="Shiroma A."/>
            <person name="Shimoji M."/>
            <person name="Hirano T."/>
            <person name="Itoh T."/>
            <person name="Kaga A."/>
            <person name="Tomooka N."/>
        </authorList>
    </citation>
    <scope>NUCLEOTIDE SEQUENCE [LARGE SCALE GENOMIC DNA]</scope>
    <source>
        <strain evidence="3">cv. Shumari</strain>
    </source>
</reference>
<dbReference type="CDD" id="cd09272">
    <property type="entry name" value="RNase_HI_RT_Ty1"/>
    <property type="match status" value="1"/>
</dbReference>
<dbReference type="PANTHER" id="PTHR11439:SF515">
    <property type="entry name" value="GAG-POL POLYPROTEIN"/>
    <property type="match status" value="1"/>
</dbReference>
<accession>A0A0S3RLA2</accession>
<organism evidence="2 3">
    <name type="scientific">Vigna angularis var. angularis</name>
    <dbReference type="NCBI Taxonomy" id="157739"/>
    <lineage>
        <taxon>Eukaryota</taxon>
        <taxon>Viridiplantae</taxon>
        <taxon>Streptophyta</taxon>
        <taxon>Embryophyta</taxon>
        <taxon>Tracheophyta</taxon>
        <taxon>Spermatophyta</taxon>
        <taxon>Magnoliopsida</taxon>
        <taxon>eudicotyledons</taxon>
        <taxon>Gunneridae</taxon>
        <taxon>Pentapetalae</taxon>
        <taxon>rosids</taxon>
        <taxon>fabids</taxon>
        <taxon>Fabales</taxon>
        <taxon>Fabaceae</taxon>
        <taxon>Papilionoideae</taxon>
        <taxon>50 kb inversion clade</taxon>
        <taxon>NPAAA clade</taxon>
        <taxon>indigoferoid/millettioid clade</taxon>
        <taxon>Phaseoleae</taxon>
        <taxon>Vigna</taxon>
    </lineage>
</organism>
<dbReference type="PANTHER" id="PTHR11439">
    <property type="entry name" value="GAG-POL-RELATED RETROTRANSPOSON"/>
    <property type="match status" value="1"/>
</dbReference>
<evidence type="ECO:0000313" key="2">
    <source>
        <dbReference type="EMBL" id="BAT81325.1"/>
    </source>
</evidence>
<proteinExistence type="predicted"/>
<evidence type="ECO:0000313" key="3">
    <source>
        <dbReference type="Proteomes" id="UP000291084"/>
    </source>
</evidence>
<name>A0A0S3RLA2_PHAAN</name>